<dbReference type="InterPro" id="IPR011697">
    <property type="entry name" value="Peptidase_C26"/>
</dbReference>
<dbReference type="EMBL" id="NOXG01000003">
    <property type="protein sequence ID" value="PYD76324.1"/>
    <property type="molecule type" value="Genomic_DNA"/>
</dbReference>
<dbReference type="GO" id="GO:0006598">
    <property type="term" value="P:polyamine catabolic process"/>
    <property type="evidence" value="ECO:0007669"/>
    <property type="project" value="TreeGrafter"/>
</dbReference>
<organism evidence="1 2">
    <name type="scientific">Novacetimonas pomaceti</name>
    <dbReference type="NCBI Taxonomy" id="2021998"/>
    <lineage>
        <taxon>Bacteria</taxon>
        <taxon>Pseudomonadati</taxon>
        <taxon>Pseudomonadota</taxon>
        <taxon>Alphaproteobacteria</taxon>
        <taxon>Acetobacterales</taxon>
        <taxon>Acetobacteraceae</taxon>
        <taxon>Novacetimonas</taxon>
    </lineage>
</organism>
<dbReference type="GO" id="GO:0005829">
    <property type="term" value="C:cytosol"/>
    <property type="evidence" value="ECO:0007669"/>
    <property type="project" value="TreeGrafter"/>
</dbReference>
<comment type="caution">
    <text evidence="1">The sequence shown here is derived from an EMBL/GenBank/DDBJ whole genome shotgun (WGS) entry which is preliminary data.</text>
</comment>
<dbReference type="PANTHER" id="PTHR43235">
    <property type="entry name" value="GLUTAMINE AMIDOTRANSFERASE PB2B2.05-RELATED"/>
    <property type="match status" value="1"/>
</dbReference>
<sequence length="245" mass="25641">MDASPPLIGVTLDREPPCPPQQGGYSSFPWYAMRCNYMDAVTMAGGLPVGLAHDAAQASAVMARLDGLIVTGGAFDISPDLYDGGAPHPTVTTKATRTDAELALVRAALDLGRPILGICGGEQLLAVALGGTLIQHIPDAIASPLPHEQPNPRDEAGHEITIVPGTRLAHITRASRMAVNSAHHQAVATPGRAIVSAVAADGVIEAVELPGHPFCIGVQWHPEFGISTGDRLLFRALTDASRHRE</sequence>
<dbReference type="CDD" id="cd01745">
    <property type="entry name" value="GATase1_2"/>
    <property type="match status" value="1"/>
</dbReference>
<dbReference type="Gene3D" id="3.40.50.880">
    <property type="match status" value="1"/>
</dbReference>
<accession>A0A318QEP3</accession>
<protein>
    <submittedName>
        <fullName evidence="1">Gamma-glutamyl-gamma-aminobutyrate hydrolase</fullName>
    </submittedName>
</protein>
<proteinExistence type="predicted"/>
<reference evidence="1 2" key="1">
    <citation type="submission" date="2017-07" db="EMBL/GenBank/DDBJ databases">
        <title>A draft genome sequence of Komagataeibacter sp. T5K1.</title>
        <authorList>
            <person name="Skraban J."/>
            <person name="Cleenwerck I."/>
            <person name="Vandamme P."/>
            <person name="Trcek J."/>
        </authorList>
    </citation>
    <scope>NUCLEOTIDE SEQUENCE [LARGE SCALE GENOMIC DNA]</scope>
    <source>
        <strain evidence="1 2">T5K1</strain>
    </source>
</reference>
<gene>
    <name evidence="1" type="ORF">CFR71_05685</name>
</gene>
<dbReference type="SUPFAM" id="SSF52317">
    <property type="entry name" value="Class I glutamine amidotransferase-like"/>
    <property type="match status" value="1"/>
</dbReference>
<keyword evidence="1" id="KW-0378">Hydrolase</keyword>
<dbReference type="AlphaFoldDB" id="A0A318QEP3"/>
<dbReference type="Proteomes" id="UP000247609">
    <property type="component" value="Unassembled WGS sequence"/>
</dbReference>
<dbReference type="PANTHER" id="PTHR43235:SF1">
    <property type="entry name" value="GLUTAMINE AMIDOTRANSFERASE PB2B2.05-RELATED"/>
    <property type="match status" value="1"/>
</dbReference>
<dbReference type="PROSITE" id="PS51273">
    <property type="entry name" value="GATASE_TYPE_1"/>
    <property type="match status" value="1"/>
</dbReference>
<evidence type="ECO:0000313" key="1">
    <source>
        <dbReference type="EMBL" id="PYD76324.1"/>
    </source>
</evidence>
<name>A0A318QEP3_9PROT</name>
<dbReference type="RefSeq" id="WP_110528303.1">
    <property type="nucleotide sequence ID" value="NZ_NOXG01000003.1"/>
</dbReference>
<dbReference type="InterPro" id="IPR044668">
    <property type="entry name" value="PuuD-like"/>
</dbReference>
<dbReference type="Pfam" id="PF07722">
    <property type="entry name" value="Peptidase_C26"/>
    <property type="match status" value="1"/>
</dbReference>
<dbReference type="GO" id="GO:0033969">
    <property type="term" value="F:gamma-glutamyl-gamma-aminobutyrate hydrolase activity"/>
    <property type="evidence" value="ECO:0007669"/>
    <property type="project" value="TreeGrafter"/>
</dbReference>
<dbReference type="InterPro" id="IPR029062">
    <property type="entry name" value="Class_I_gatase-like"/>
</dbReference>
<evidence type="ECO:0000313" key="2">
    <source>
        <dbReference type="Proteomes" id="UP000247609"/>
    </source>
</evidence>